<dbReference type="SUPFAM" id="SSF47113">
    <property type="entry name" value="Histone-fold"/>
    <property type="match status" value="1"/>
</dbReference>
<dbReference type="Proteomes" id="UP001642540">
    <property type="component" value="Unassembled WGS sequence"/>
</dbReference>
<comment type="similarity">
    <text evidence="1">Belongs to the histone H3 family.</text>
</comment>
<dbReference type="EMBL" id="CAXLJM020000013">
    <property type="protein sequence ID" value="CAL8079338.1"/>
    <property type="molecule type" value="Genomic_DNA"/>
</dbReference>
<dbReference type="InterPro" id="IPR007125">
    <property type="entry name" value="H2A/H2B/H3"/>
</dbReference>
<gene>
    <name evidence="3" type="ORF">ODALV1_LOCUS4339</name>
</gene>
<evidence type="ECO:0000256" key="1">
    <source>
        <dbReference type="ARBA" id="ARBA00010343"/>
    </source>
</evidence>
<keyword evidence="4" id="KW-1185">Reference proteome</keyword>
<dbReference type="Pfam" id="PF00125">
    <property type="entry name" value="Histone"/>
    <property type="match status" value="1"/>
</dbReference>
<dbReference type="SMART" id="SM00428">
    <property type="entry name" value="H3"/>
    <property type="match status" value="1"/>
</dbReference>
<dbReference type="InterPro" id="IPR009072">
    <property type="entry name" value="Histone-fold"/>
</dbReference>
<protein>
    <recommendedName>
        <fullName evidence="2">Core Histone H2A/H2B/H3 domain-containing protein</fullName>
    </recommendedName>
</protein>
<dbReference type="Gene3D" id="1.10.20.10">
    <property type="entry name" value="Histone, subunit A"/>
    <property type="match status" value="1"/>
</dbReference>
<evidence type="ECO:0000313" key="3">
    <source>
        <dbReference type="EMBL" id="CAL8079338.1"/>
    </source>
</evidence>
<accession>A0ABP1PVR0</accession>
<proteinExistence type="inferred from homology"/>
<reference evidence="3 4" key="1">
    <citation type="submission" date="2024-08" db="EMBL/GenBank/DDBJ databases">
        <authorList>
            <person name="Cucini C."/>
            <person name="Frati F."/>
        </authorList>
    </citation>
    <scope>NUCLEOTIDE SEQUENCE [LARGE SCALE GENOMIC DNA]</scope>
</reference>
<sequence>MNQSPTHREATPLPRVRGRIFAAVGALSSEVGRDGASTSTGGKRGATRATRNPREICKHYGISVRKIAFYERCTEFSISRMKFQRLVGDIIQEVGAENSASKMSVKALAALQLAAEEHIVSLFGDSFLICMDKKRKTVTPKDLWLARKIRGTDTFK</sequence>
<organism evidence="3 4">
    <name type="scientific">Orchesella dallaii</name>
    <dbReference type="NCBI Taxonomy" id="48710"/>
    <lineage>
        <taxon>Eukaryota</taxon>
        <taxon>Metazoa</taxon>
        <taxon>Ecdysozoa</taxon>
        <taxon>Arthropoda</taxon>
        <taxon>Hexapoda</taxon>
        <taxon>Collembola</taxon>
        <taxon>Entomobryomorpha</taxon>
        <taxon>Entomobryoidea</taxon>
        <taxon>Orchesellidae</taxon>
        <taxon>Orchesellinae</taxon>
        <taxon>Orchesella</taxon>
    </lineage>
</organism>
<evidence type="ECO:0000259" key="2">
    <source>
        <dbReference type="Pfam" id="PF00125"/>
    </source>
</evidence>
<comment type="caution">
    <text evidence="3">The sequence shown here is derived from an EMBL/GenBank/DDBJ whole genome shotgun (WGS) entry which is preliminary data.</text>
</comment>
<name>A0ABP1PVR0_9HEXA</name>
<dbReference type="InterPro" id="IPR000164">
    <property type="entry name" value="Histone_H3/CENP-A"/>
</dbReference>
<dbReference type="PANTHER" id="PTHR11426">
    <property type="entry name" value="HISTONE H3"/>
    <property type="match status" value="1"/>
</dbReference>
<dbReference type="PRINTS" id="PR00622">
    <property type="entry name" value="HISTONEH3"/>
</dbReference>
<feature type="domain" description="Core Histone H2A/H2B/H3" evidence="2">
    <location>
        <begin position="65"/>
        <end position="149"/>
    </location>
</feature>
<evidence type="ECO:0000313" key="4">
    <source>
        <dbReference type="Proteomes" id="UP001642540"/>
    </source>
</evidence>